<dbReference type="EMBL" id="UAWL01000006">
    <property type="protein sequence ID" value="SQB98797.1"/>
    <property type="molecule type" value="Genomic_DNA"/>
</dbReference>
<organism evidence="1 2">
    <name type="scientific">Helicobacter fennelliae</name>
    <dbReference type="NCBI Taxonomy" id="215"/>
    <lineage>
        <taxon>Bacteria</taxon>
        <taxon>Pseudomonadati</taxon>
        <taxon>Campylobacterota</taxon>
        <taxon>Epsilonproteobacteria</taxon>
        <taxon>Campylobacterales</taxon>
        <taxon>Helicobacteraceae</taxon>
        <taxon>Helicobacter</taxon>
    </lineage>
</organism>
<dbReference type="InterPro" id="IPR029039">
    <property type="entry name" value="Flavoprotein-like_sf"/>
</dbReference>
<gene>
    <name evidence="1" type="ORF">NCTC13102_01264</name>
</gene>
<proteinExistence type="predicted"/>
<dbReference type="Proteomes" id="UP000250166">
    <property type="component" value="Unassembled WGS sequence"/>
</dbReference>
<protein>
    <submittedName>
        <fullName evidence="1">Putative NAD(P)H oxidoreductase</fullName>
    </submittedName>
</protein>
<dbReference type="Gene3D" id="3.40.50.360">
    <property type="match status" value="1"/>
</dbReference>
<accession>A0A2X3BAM2</accession>
<evidence type="ECO:0000313" key="1">
    <source>
        <dbReference type="EMBL" id="SQB98797.1"/>
    </source>
</evidence>
<reference evidence="1 2" key="1">
    <citation type="submission" date="2018-06" db="EMBL/GenBank/DDBJ databases">
        <authorList>
            <consortium name="Pathogen Informatics"/>
            <person name="Doyle S."/>
        </authorList>
    </citation>
    <scope>NUCLEOTIDE SEQUENCE [LARGE SCALE GENOMIC DNA]</scope>
    <source>
        <strain evidence="1 2">NCTC13102</strain>
    </source>
</reference>
<name>A0A2X3BAM2_9HELI</name>
<sequence>MQTLILLTHPDIAHSRVNRTLKDTLLESSELKNALDSKTLQIHEIYKEYPHWQIDVGANKRY</sequence>
<dbReference type="RefSeq" id="WP_258399843.1">
    <property type="nucleotide sequence ID" value="NZ_UAWL01000006.1"/>
</dbReference>
<dbReference type="AlphaFoldDB" id="A0A2X3BAM2"/>
<evidence type="ECO:0000313" key="2">
    <source>
        <dbReference type="Proteomes" id="UP000250166"/>
    </source>
</evidence>